<dbReference type="CDD" id="cd03811">
    <property type="entry name" value="GT4_GT28_WabH-like"/>
    <property type="match status" value="1"/>
</dbReference>
<evidence type="ECO:0000259" key="1">
    <source>
        <dbReference type="Pfam" id="PF00534"/>
    </source>
</evidence>
<organism evidence="2 3">
    <name type="scientific">Terrisporobacter glycolicus ATCC 14880 = DSM 1288</name>
    <dbReference type="NCBI Taxonomy" id="1121315"/>
    <lineage>
        <taxon>Bacteria</taxon>
        <taxon>Bacillati</taxon>
        <taxon>Bacillota</taxon>
        <taxon>Clostridia</taxon>
        <taxon>Peptostreptococcales</taxon>
        <taxon>Peptostreptococcaceae</taxon>
        <taxon>Terrisporobacter</taxon>
    </lineage>
</organism>
<dbReference type="Pfam" id="PF00534">
    <property type="entry name" value="Glycos_transf_1"/>
    <property type="match status" value="1"/>
</dbReference>
<dbReference type="RefSeq" id="WP_018590332.1">
    <property type="nucleotide sequence ID" value="NZ_CP117523.1"/>
</dbReference>
<proteinExistence type="predicted"/>
<evidence type="ECO:0000313" key="2">
    <source>
        <dbReference type="EMBL" id="WWD82580.1"/>
    </source>
</evidence>
<dbReference type="InterPro" id="IPR001296">
    <property type="entry name" value="Glyco_trans_1"/>
</dbReference>
<dbReference type="PANTHER" id="PTHR12526">
    <property type="entry name" value="GLYCOSYLTRANSFERASE"/>
    <property type="match status" value="1"/>
</dbReference>
<sequence length="389" mass="45800">MKKILFVCYGLGIGGIEKCLVSLLNELDLNKYEIDVLPMNPEFELKNQIRDDINILNTFEYAINTKDTFSQYIKEKNKFLKVFKISKYIVFRLVNKFGSKPWKLFKSPNKSYDIAIAYSQNDFSPYYVIDKVNAKIKYMWYHNGAYEKGNKQYEIDKQYYPKFANMVAVSKDCKKQLVMRFPQLKDKILILHNIINKQEIINLSEKVQYEIFHENTINIVSVGRLTEEKGGKLAIEVCRKLLDEGYNIKWYWVGNGNQFPWLSDKIKKMNMRDTFYLLGNKTNPYTYIKNCDIYVQPSYYEAYCTTTNEARILNKPVVATNVGGMKEQFINGKTGILVDIDKNSIFNAIKLLIDNDECRLQLSFNLKNIEYEFDNYINEYDNLFTERHG</sequence>
<keyword evidence="2" id="KW-0808">Transferase</keyword>
<evidence type="ECO:0000313" key="3">
    <source>
        <dbReference type="Proteomes" id="UP001348492"/>
    </source>
</evidence>
<dbReference type="EMBL" id="CP117523">
    <property type="protein sequence ID" value="WWD82580.1"/>
    <property type="molecule type" value="Genomic_DNA"/>
</dbReference>
<keyword evidence="3" id="KW-1185">Reference proteome</keyword>
<dbReference type="SUPFAM" id="SSF53756">
    <property type="entry name" value="UDP-Glycosyltransferase/glycogen phosphorylase"/>
    <property type="match status" value="1"/>
</dbReference>
<dbReference type="EC" id="2.4.1.291" evidence="2"/>
<accession>A0ABZ2ET10</accession>
<dbReference type="Proteomes" id="UP001348492">
    <property type="component" value="Chromosome"/>
</dbReference>
<reference evidence="2 3" key="1">
    <citation type="journal article" date="2023" name="PLoS ONE">
        <title>Genome-based metabolic and phylogenomic analysis of three Terrisporobacter species.</title>
        <authorList>
            <person name="Boer T."/>
            <person name="Bengelsdorf F.R."/>
            <person name="Bomeke M."/>
            <person name="Daniel R."/>
            <person name="Poehlein A."/>
        </authorList>
    </citation>
    <scope>NUCLEOTIDE SEQUENCE [LARGE SCALE GENOMIC DNA]</scope>
    <source>
        <strain evidence="2 3">DSM 1288</strain>
    </source>
</reference>
<name>A0ABZ2ET10_9FIRM</name>
<dbReference type="GO" id="GO:0016757">
    <property type="term" value="F:glycosyltransferase activity"/>
    <property type="evidence" value="ECO:0007669"/>
    <property type="project" value="UniProtKB-KW"/>
</dbReference>
<feature type="domain" description="Glycosyl transferase family 1" evidence="1">
    <location>
        <begin position="214"/>
        <end position="363"/>
    </location>
</feature>
<dbReference type="Gene3D" id="3.40.50.2000">
    <property type="entry name" value="Glycogen Phosphorylase B"/>
    <property type="match status" value="2"/>
</dbReference>
<keyword evidence="2" id="KW-0328">Glycosyltransferase</keyword>
<dbReference type="PANTHER" id="PTHR12526:SF630">
    <property type="entry name" value="GLYCOSYLTRANSFERASE"/>
    <property type="match status" value="1"/>
</dbReference>
<protein>
    <submittedName>
        <fullName evidence="2">N-acetylgalactosamine-N, N'-diacetylbacillosaminyl-diphospho-undecaprenol 4-alpha-N-acetylgalactosaminyltransferase</fullName>
        <ecNumber evidence="2">2.4.1.291</ecNumber>
    </submittedName>
</protein>
<gene>
    <name evidence="2" type="primary">pglJ</name>
    <name evidence="2" type="ORF">TEGL_09720</name>
</gene>